<keyword evidence="2" id="KW-1185">Reference proteome</keyword>
<gene>
    <name evidence="1" type="ORF">POSPLADRAFT_1140017</name>
</gene>
<dbReference type="EMBL" id="KZ110595">
    <property type="protein sequence ID" value="OSX63386.1"/>
    <property type="molecule type" value="Genomic_DNA"/>
</dbReference>
<evidence type="ECO:0000313" key="1">
    <source>
        <dbReference type="EMBL" id="OSX63386.1"/>
    </source>
</evidence>
<organism evidence="1 2">
    <name type="scientific">Postia placenta MAD-698-R-SB12</name>
    <dbReference type="NCBI Taxonomy" id="670580"/>
    <lineage>
        <taxon>Eukaryota</taxon>
        <taxon>Fungi</taxon>
        <taxon>Dikarya</taxon>
        <taxon>Basidiomycota</taxon>
        <taxon>Agaricomycotina</taxon>
        <taxon>Agaricomycetes</taxon>
        <taxon>Polyporales</taxon>
        <taxon>Adustoporiaceae</taxon>
        <taxon>Rhodonia</taxon>
    </lineage>
</organism>
<name>A0A1X6N4I1_9APHY</name>
<sequence>MQRDQTPADVTNAFSRHLVYDKIFCHLSPASLIRVGRTSKSTFAAIEDFSYRAFDINRSLSRFVSDPIAFRNLQARTSALISGSFALQFFDRTFYPEADLDIYTPESSVRELGDFLMNDGYVFRPNSQQQSSFEQASERKFSMMELSDQLDNFPVVGDQLDTIDAEHLQKYKLNSILEVYTFVQPNNSPSLLKVQIIVPKATPFQCILEYHSTCVLNLIAYNAAYSLYPYATFERRESLTIDANDYQGVALSKYSRRGWRVIASGSPLLLQTDEGQASLENHFYLGQTRWTIDSKSWVIRLNTAGIRDPPPPSPSSVPITWHPAAECSWKLIIAHGGNMTTFRMSYNNTRTGVLQHGYTIADYDYLEMLIDFFVSQGKLEHSKVSRDKSSLNDVWTWCVSSVKLALAS</sequence>
<dbReference type="RefSeq" id="XP_024340180.1">
    <property type="nucleotide sequence ID" value="XM_024485118.1"/>
</dbReference>
<accession>A0A1X6N4I1</accession>
<dbReference type="AlphaFoldDB" id="A0A1X6N4I1"/>
<evidence type="ECO:0008006" key="3">
    <source>
        <dbReference type="Google" id="ProtNLM"/>
    </source>
</evidence>
<proteinExistence type="predicted"/>
<dbReference type="Proteomes" id="UP000194127">
    <property type="component" value="Unassembled WGS sequence"/>
</dbReference>
<reference evidence="1 2" key="1">
    <citation type="submission" date="2017-04" db="EMBL/GenBank/DDBJ databases">
        <title>Genome Sequence of the Model Brown-Rot Fungus Postia placenta SB12.</title>
        <authorList>
            <consortium name="DOE Joint Genome Institute"/>
            <person name="Gaskell J."/>
            <person name="Kersten P."/>
            <person name="Larrondo L.F."/>
            <person name="Canessa P."/>
            <person name="Martinez D."/>
            <person name="Hibbett D."/>
            <person name="Schmoll M."/>
            <person name="Kubicek C.P."/>
            <person name="Martinez A.T."/>
            <person name="Yadav J."/>
            <person name="Master E."/>
            <person name="Magnuson J.K."/>
            <person name="James T."/>
            <person name="Yaver D."/>
            <person name="Berka R."/>
            <person name="Labutti K."/>
            <person name="Lipzen A."/>
            <person name="Aerts A."/>
            <person name="Barry K."/>
            <person name="Henrissat B."/>
            <person name="Blanchette R."/>
            <person name="Grigoriev I."/>
            <person name="Cullen D."/>
        </authorList>
    </citation>
    <scope>NUCLEOTIDE SEQUENCE [LARGE SCALE GENOMIC DNA]</scope>
    <source>
        <strain evidence="1 2">MAD-698-R-SB12</strain>
    </source>
</reference>
<protein>
    <recommendedName>
        <fullName evidence="3">F-box domain-containing protein</fullName>
    </recommendedName>
</protein>
<dbReference type="STRING" id="670580.A0A1X6N4I1"/>
<dbReference type="GeneID" id="36330067"/>
<evidence type="ECO:0000313" key="2">
    <source>
        <dbReference type="Proteomes" id="UP000194127"/>
    </source>
</evidence>
<dbReference type="OrthoDB" id="2803201at2759"/>